<evidence type="ECO:0000313" key="2">
    <source>
        <dbReference type="EMBL" id="MBB5870863.1"/>
    </source>
</evidence>
<name>A0A841BVC1_9ACTN</name>
<keyword evidence="1" id="KW-0472">Membrane</keyword>
<keyword evidence="1" id="KW-1133">Transmembrane helix</keyword>
<evidence type="ECO:0000256" key="1">
    <source>
        <dbReference type="SAM" id="Phobius"/>
    </source>
</evidence>
<dbReference type="RefSeq" id="WP_246466436.1">
    <property type="nucleotide sequence ID" value="NZ_JACHMN010000002.1"/>
</dbReference>
<dbReference type="PANTHER" id="PTHR38441">
    <property type="entry name" value="INTEGRAL MEMBRANE PROTEIN-RELATED"/>
    <property type="match status" value="1"/>
</dbReference>
<dbReference type="AlphaFoldDB" id="A0A841BVC1"/>
<dbReference type="PANTHER" id="PTHR38441:SF1">
    <property type="entry name" value="MEMBRANE PROTEIN"/>
    <property type="match status" value="1"/>
</dbReference>
<sequence>MTPDKYLRTQESEEFAGLRRALRRFVFPWTIAFFAWYALYVLLSAYARDFMGKVLFGNINVALVFGLLQFVTTFLIAWLYSRYAAKNLDPIAERIKAEVEGDSSADLKGVDA</sequence>
<accession>A0A841BVC1</accession>
<dbReference type="EMBL" id="JACHMN010000002">
    <property type="protein sequence ID" value="MBB5870863.1"/>
    <property type="molecule type" value="Genomic_DNA"/>
</dbReference>
<feature type="transmembrane region" description="Helical" evidence="1">
    <location>
        <begin position="59"/>
        <end position="80"/>
    </location>
</feature>
<feature type="transmembrane region" description="Helical" evidence="1">
    <location>
        <begin position="25"/>
        <end position="47"/>
    </location>
</feature>
<keyword evidence="1" id="KW-0812">Transmembrane</keyword>
<dbReference type="Pfam" id="PF04341">
    <property type="entry name" value="DUF485"/>
    <property type="match status" value="1"/>
</dbReference>
<dbReference type="InterPro" id="IPR007436">
    <property type="entry name" value="DUF485"/>
</dbReference>
<dbReference type="Proteomes" id="UP000587527">
    <property type="component" value="Unassembled WGS sequence"/>
</dbReference>
<comment type="caution">
    <text evidence="2">The sequence shown here is derived from an EMBL/GenBank/DDBJ whole genome shotgun (WGS) entry which is preliminary data.</text>
</comment>
<dbReference type="SUPFAM" id="SSF103473">
    <property type="entry name" value="MFS general substrate transporter"/>
    <property type="match status" value="1"/>
</dbReference>
<proteinExistence type="predicted"/>
<dbReference type="InterPro" id="IPR036259">
    <property type="entry name" value="MFS_trans_sf"/>
</dbReference>
<gene>
    <name evidence="2" type="ORF">F4553_004242</name>
</gene>
<keyword evidence="3" id="KW-1185">Reference proteome</keyword>
<protein>
    <submittedName>
        <fullName evidence="2">Uncharacterized membrane protein (DUF485 family)</fullName>
    </submittedName>
</protein>
<evidence type="ECO:0000313" key="3">
    <source>
        <dbReference type="Proteomes" id="UP000587527"/>
    </source>
</evidence>
<reference evidence="2 3" key="1">
    <citation type="submission" date="2020-08" db="EMBL/GenBank/DDBJ databases">
        <title>Sequencing the genomes of 1000 actinobacteria strains.</title>
        <authorList>
            <person name="Klenk H.-P."/>
        </authorList>
    </citation>
    <scope>NUCLEOTIDE SEQUENCE [LARGE SCALE GENOMIC DNA]</scope>
    <source>
        <strain evidence="2 3">DSM 45362</strain>
    </source>
</reference>
<organism evidence="2 3">
    <name type="scientific">Allocatelliglobosispora scoriae</name>
    <dbReference type="NCBI Taxonomy" id="643052"/>
    <lineage>
        <taxon>Bacteria</taxon>
        <taxon>Bacillati</taxon>
        <taxon>Actinomycetota</taxon>
        <taxon>Actinomycetes</taxon>
        <taxon>Micromonosporales</taxon>
        <taxon>Micromonosporaceae</taxon>
        <taxon>Allocatelliglobosispora</taxon>
    </lineage>
</organism>